<dbReference type="Proteomes" id="UP000006548">
    <property type="component" value="Chromosome 3"/>
</dbReference>
<dbReference type="STRING" id="3702.A0A1I9LQI3"/>
<dbReference type="GeneID" id="28719353"/>
<evidence type="ECO:0000313" key="2">
    <source>
        <dbReference type="Araport" id="AT3G31550"/>
    </source>
</evidence>
<evidence type="ECO:0000313" key="4">
    <source>
        <dbReference type="Proteomes" id="UP000006548"/>
    </source>
</evidence>
<dbReference type="InterPro" id="IPR012340">
    <property type="entry name" value="NA-bd_OB-fold"/>
</dbReference>
<dbReference type="KEGG" id="ath:AT3G31550"/>
<organism evidence="3 4">
    <name type="scientific">Arabidopsis thaliana</name>
    <name type="common">Mouse-ear cress</name>
    <dbReference type="NCBI Taxonomy" id="3702"/>
    <lineage>
        <taxon>Eukaryota</taxon>
        <taxon>Viridiplantae</taxon>
        <taxon>Streptophyta</taxon>
        <taxon>Embryophyta</taxon>
        <taxon>Tracheophyta</taxon>
        <taxon>Spermatophyta</taxon>
        <taxon>Magnoliopsida</taxon>
        <taxon>eudicotyledons</taxon>
        <taxon>Gunneridae</taxon>
        <taxon>Pentapetalae</taxon>
        <taxon>rosids</taxon>
        <taxon>malvids</taxon>
        <taxon>Brassicales</taxon>
        <taxon>Brassicaceae</taxon>
        <taxon>Camelineae</taxon>
        <taxon>Arabidopsis</taxon>
    </lineage>
</organism>
<dbReference type="TAIR" id="AT3G31550"/>
<dbReference type="AlphaFoldDB" id="A0A1I9LQI3"/>
<name>A0A1I9LQI3_ARATH</name>
<dbReference type="InterPro" id="IPR003871">
    <property type="entry name" value="RFA1B/D_OB_1st"/>
</dbReference>
<dbReference type="OMA" id="CHKFKIC"/>
<proteinExistence type="predicted"/>
<evidence type="ECO:0000313" key="3">
    <source>
        <dbReference type="EMBL" id="ANM64841.1"/>
    </source>
</evidence>
<dbReference type="Gene3D" id="2.40.50.140">
    <property type="entry name" value="Nucleic acid-binding proteins"/>
    <property type="match status" value="1"/>
</dbReference>
<dbReference type="SUPFAM" id="SSF50249">
    <property type="entry name" value="Nucleic acid-binding proteins"/>
    <property type="match status" value="1"/>
</dbReference>
<reference evidence="3 4" key="1">
    <citation type="journal article" date="2000" name="Nature">
        <title>Sequence and analysis of chromosome 3 of the plant Arabidopsis thaliana.</title>
        <authorList>
            <consortium name="European Union Chromosome 3 Arabidopsis Sequencing Consortium"/>
            <consortium name="Institute for Genomic Research"/>
            <consortium name="Kazusa DNA Research Institute"/>
            <person name="Salanoubat M."/>
            <person name="Lemcke K."/>
            <person name="Rieger M."/>
            <person name="Ansorge W."/>
            <person name="Unseld M."/>
            <person name="Fartmann B."/>
            <person name="Valle G."/>
            <person name="Blocker H."/>
            <person name="Perez-Alonso M."/>
            <person name="Obermaier B."/>
            <person name="Delseny M."/>
            <person name="Boutry M."/>
            <person name="Grivell L.A."/>
            <person name="Mache R."/>
            <person name="Puigdomenech P."/>
            <person name="De Simone V."/>
            <person name="Choisne N."/>
            <person name="Artiguenave F."/>
            <person name="Robert C."/>
            <person name="Brottier P."/>
            <person name="Wincker P."/>
            <person name="Cattolico L."/>
            <person name="Weissenbach J."/>
            <person name="Saurin W."/>
            <person name="Quetier F."/>
            <person name="Schafer M."/>
            <person name="Muller-Auer S."/>
            <person name="Gabel C."/>
            <person name="Fuchs M."/>
            <person name="Benes V."/>
            <person name="Wurmbach E."/>
            <person name="Drzonek H."/>
            <person name="Erfle H."/>
            <person name="Jordan N."/>
            <person name="Bangert S."/>
            <person name="Wiedelmann R."/>
            <person name="Kranz H."/>
            <person name="Voss H."/>
            <person name="Holland R."/>
            <person name="Brandt P."/>
            <person name="Nyakatura G."/>
            <person name="Vezzi A."/>
            <person name="D'Angelo M."/>
            <person name="Pallavicini A."/>
            <person name="Toppo S."/>
            <person name="Simionati B."/>
            <person name="Conrad A."/>
            <person name="Hornischer K."/>
            <person name="Kauer G."/>
            <person name="Lohnert T.H."/>
            <person name="Nordsiek G."/>
            <person name="Reichelt J."/>
            <person name="Scharfe M."/>
            <person name="Schon O."/>
            <person name="Bargues M."/>
            <person name="Terol J."/>
            <person name="Climent J."/>
            <person name="Navarro P."/>
            <person name="Collado C."/>
            <person name="Perez-Perez A."/>
            <person name="Ottenwalder B."/>
            <person name="Duchemin D."/>
            <person name="Cooke R."/>
            <person name="Laudie M."/>
            <person name="Berger-Llauro C."/>
            <person name="Purnelle B."/>
            <person name="Masuy D."/>
            <person name="de Haan M."/>
            <person name="Maarse A.C."/>
            <person name="Alcaraz J.P."/>
            <person name="Cottet A."/>
            <person name="Casacuberta E."/>
            <person name="Monfort A."/>
            <person name="Argiriou A."/>
            <person name="flores M."/>
            <person name="Liguori R."/>
            <person name="Vitale D."/>
            <person name="Mannhaupt G."/>
            <person name="Haase D."/>
            <person name="Schoof H."/>
            <person name="Rudd S."/>
            <person name="Zaccaria P."/>
            <person name="Mewes H.W."/>
            <person name="Mayer K.F."/>
            <person name="Kaul S."/>
            <person name="Town C.D."/>
            <person name="Koo H.L."/>
            <person name="Tallon L.J."/>
            <person name="Jenkins J."/>
            <person name="Rooney T."/>
            <person name="Rizzo M."/>
            <person name="Walts A."/>
            <person name="Utterback T."/>
            <person name="Fujii C.Y."/>
            <person name="Shea T.P."/>
            <person name="Creasy T.H."/>
            <person name="Haas B."/>
            <person name="Maiti R."/>
            <person name="Wu D."/>
            <person name="Peterson J."/>
            <person name="Van Aken S."/>
            <person name="Pai G."/>
            <person name="Militscher J."/>
            <person name="Sellers P."/>
            <person name="Gill J.E."/>
            <person name="Feldblyum T.V."/>
            <person name="Preuss D."/>
            <person name="Lin X."/>
            <person name="Nierman W.C."/>
            <person name="Salzberg S.L."/>
            <person name="White O."/>
            <person name="Venter J.C."/>
            <person name="Fraser C.M."/>
            <person name="Kaneko T."/>
            <person name="Nakamura Y."/>
            <person name="Sato S."/>
            <person name="Kato T."/>
            <person name="Asamizu E."/>
            <person name="Sasamoto S."/>
            <person name="Kimura T."/>
            <person name="Idesawa K."/>
            <person name="Kawashima K."/>
            <person name="Kishida Y."/>
            <person name="Kiyokawa C."/>
            <person name="Kohara M."/>
            <person name="Matsumoto M."/>
            <person name="Matsuno A."/>
            <person name="Muraki A."/>
            <person name="Nakayama S."/>
            <person name="Nakazaki N."/>
            <person name="Shinpo S."/>
            <person name="Takeuchi C."/>
            <person name="Wada T."/>
            <person name="Watanabe A."/>
            <person name="Yamada M."/>
            <person name="Yasuda M."/>
            <person name="Tabata S."/>
        </authorList>
    </citation>
    <scope>NUCLEOTIDE SEQUENCE [LARGE SCALE GENOMIC DNA]</scope>
    <source>
        <strain evidence="4">cv. Columbia</strain>
    </source>
</reference>
<dbReference type="Araport" id="AT3G31550"/>
<protein>
    <submittedName>
        <fullName evidence="3">Replication protein A1</fullName>
    </submittedName>
</protein>
<dbReference type="CDD" id="cd04480">
    <property type="entry name" value="RPA1_DBD_A_like"/>
    <property type="match status" value="1"/>
</dbReference>
<evidence type="ECO:0000259" key="1">
    <source>
        <dbReference type="Pfam" id="PF02721"/>
    </source>
</evidence>
<accession>A0A1I9LQI3</accession>
<sequence>MKFFHDLELINPSIIGWYVRLRVVRSFVVHLNALSKIVGLVLADEHNRIEQLLHGVTVDAMIEKEFADYDNEFIDAGDWITIMRFGVYPNSNPVRVTCHKFKICFFKDTVVRKTTVVVANPHYTLTYFSSIIDDEIDTSVLINLVGAIHDVGEVENTRRTQNIQLCVGMLGFRKTSS</sequence>
<dbReference type="Pfam" id="PF02721">
    <property type="entry name" value="DUF223"/>
    <property type="match status" value="1"/>
</dbReference>
<gene>
    <name evidence="2 3" type="ordered locus">At3g31550</name>
</gene>
<keyword evidence="4" id="KW-1185">Reference proteome</keyword>
<reference evidence="4" key="2">
    <citation type="journal article" date="2017" name="Plant J.">
        <title>Araport11: a complete reannotation of the Arabidopsis thaliana reference genome.</title>
        <authorList>
            <person name="Cheng C.Y."/>
            <person name="Krishnakumar V."/>
            <person name="Chan A.P."/>
            <person name="Thibaud-Nissen F."/>
            <person name="Schobel S."/>
            <person name="Town C.D."/>
        </authorList>
    </citation>
    <scope>GENOME REANNOTATION</scope>
    <source>
        <strain evidence="4">cv. Columbia</strain>
    </source>
</reference>
<dbReference type="ExpressionAtlas" id="A0A1I9LQI3">
    <property type="expression patterns" value="baseline"/>
</dbReference>
<dbReference type="EMBL" id="CP002686">
    <property type="protein sequence ID" value="ANM64841.1"/>
    <property type="molecule type" value="Genomic_DNA"/>
</dbReference>
<feature type="domain" description="Replication protein A 70 kDa DNA-binding subunit B/D first OB fold" evidence="1">
    <location>
        <begin position="4"/>
        <end position="113"/>
    </location>
</feature>
<dbReference type="RefSeq" id="NP_001326845.1">
    <property type="nucleotide sequence ID" value="NM_001339063.1"/>
</dbReference>
<dbReference type="InParanoid" id="A0A1I9LQI3"/>